<gene>
    <name evidence="2" type="ORF">BECKDK2373C_GA0170839_10775</name>
</gene>
<accession>A0A450T0V5</accession>
<sequence length="743" mass="76446">MNHQTRDAKATIGDGAPPKGIFGKGIFFGKGRSPIVPPQGAKKRAKAPDAVRSGGAAWPGKAVIPFDTGYMKLPASPGGELPAPVTLPRVADRFSACALSRHMATSLNTAPNVRIGPIRRLEHHVAALSGAAFYLAGMTGGVDAIVLPGPAEVDVAVGDGMGIGVCSVSFFHLHAPGPETGHREMETEDGIGDSREVAVYLIVGDAAVSGERSTLNLAMVVPIRRESVAPLRVPGHPVRDGNIGGIVGGALSVPAVSPVVMGPREDALLLMASACHAIPRMEEGVSVRRRALVLPLAGKGAEAADALIIAREAFGSGDATTDPAAMVPGPFPAAPGVEPAGTAVWANPAPSGDGAPVRISADHRGVIDLVAWQPVEVVISGGGVGNAGASRVVGPEGDRVASGRYDTGDGMLRLVVIGAARKAPAGEGGRAVPPRRKGKPKANRFQPITRIEVSLGAGGAAAGTFSHCDVTDRPIPATDGAPWTDFIAVPAGNTLRIPARAEILAGKSQGNKGARYPEPLSRRYDGVSLRLPPLGGMPGADFGREPVAVRLVGSGGEDYVAQLVLAREFQDRSLPDVVLLAFREVHAARALAIAPVSGKEGMGETLVLLAGIPTRNSPALPGEAILLENTLAIQEAIAAVPPVTGAWEPAAPQSGLLPSSQGPGAGAPTPVQETSGPFEILLLDSFRWAILQGEEALGNPTWRPLTDARSARADRPWRISDGDLCIPWARVWEVLSVSVEPGS</sequence>
<dbReference type="AlphaFoldDB" id="A0A450T0V5"/>
<name>A0A450T0V5_9GAMM</name>
<reference evidence="2" key="1">
    <citation type="submission" date="2019-02" db="EMBL/GenBank/DDBJ databases">
        <authorList>
            <person name="Gruber-Vodicka R. H."/>
            <person name="Seah K. B. B."/>
        </authorList>
    </citation>
    <scope>NUCLEOTIDE SEQUENCE</scope>
    <source>
        <strain evidence="2">BECK_DK161</strain>
    </source>
</reference>
<organism evidence="2">
    <name type="scientific">Candidatus Kentrum sp. DK</name>
    <dbReference type="NCBI Taxonomy" id="2126562"/>
    <lineage>
        <taxon>Bacteria</taxon>
        <taxon>Pseudomonadati</taxon>
        <taxon>Pseudomonadota</taxon>
        <taxon>Gammaproteobacteria</taxon>
        <taxon>Candidatus Kentrum</taxon>
    </lineage>
</organism>
<dbReference type="EMBL" id="CAADEY010000077">
    <property type="protein sequence ID" value="VFJ60030.1"/>
    <property type="molecule type" value="Genomic_DNA"/>
</dbReference>
<evidence type="ECO:0000313" key="2">
    <source>
        <dbReference type="EMBL" id="VFJ60030.1"/>
    </source>
</evidence>
<protein>
    <submittedName>
        <fullName evidence="2">Uncharacterized protein</fullName>
    </submittedName>
</protein>
<feature type="region of interest" description="Disordered" evidence="1">
    <location>
        <begin position="35"/>
        <end position="55"/>
    </location>
</feature>
<proteinExistence type="predicted"/>
<feature type="region of interest" description="Disordered" evidence="1">
    <location>
        <begin position="650"/>
        <end position="671"/>
    </location>
</feature>
<evidence type="ECO:0000256" key="1">
    <source>
        <dbReference type="SAM" id="MobiDB-lite"/>
    </source>
</evidence>